<accession>A0A0X8X9H2</accession>
<dbReference type="AlphaFoldDB" id="A0A0X8X9H2"/>
<evidence type="ECO:0000313" key="3">
    <source>
        <dbReference type="Proteomes" id="UP000218890"/>
    </source>
</evidence>
<evidence type="ECO:0000313" key="2">
    <source>
        <dbReference type="EMBL" id="BAU57527.1"/>
    </source>
</evidence>
<proteinExistence type="predicted"/>
<name>A0A0X8X9H2_HALHR</name>
<keyword evidence="3" id="KW-1185">Reference proteome</keyword>
<dbReference type="OrthoDB" id="8479499at2"/>
<dbReference type="EMBL" id="AP017372">
    <property type="protein sequence ID" value="BAU57527.1"/>
    <property type="molecule type" value="Genomic_DNA"/>
</dbReference>
<evidence type="ECO:0000256" key="1">
    <source>
        <dbReference type="SAM" id="MobiDB-lite"/>
    </source>
</evidence>
<organism evidence="2 3">
    <name type="scientific">Halorhodospira halochloris</name>
    <name type="common">Ectothiorhodospira halochloris</name>
    <dbReference type="NCBI Taxonomy" id="1052"/>
    <lineage>
        <taxon>Bacteria</taxon>
        <taxon>Pseudomonadati</taxon>
        <taxon>Pseudomonadota</taxon>
        <taxon>Gammaproteobacteria</taxon>
        <taxon>Chromatiales</taxon>
        <taxon>Ectothiorhodospiraceae</taxon>
        <taxon>Halorhodospira</taxon>
    </lineage>
</organism>
<dbReference type="RefSeq" id="WP_096408634.1">
    <property type="nucleotide sequence ID" value="NZ_AP017372.2"/>
</dbReference>
<protein>
    <submittedName>
        <fullName evidence="2">Uncharacterized protein</fullName>
    </submittedName>
</protein>
<feature type="region of interest" description="Disordered" evidence="1">
    <location>
        <begin position="1"/>
        <end position="21"/>
    </location>
</feature>
<dbReference type="Proteomes" id="UP000218890">
    <property type="component" value="Chromosome"/>
</dbReference>
<feature type="compositionally biased region" description="Acidic residues" evidence="1">
    <location>
        <begin position="1"/>
        <end position="13"/>
    </location>
</feature>
<sequence length="193" mass="22101">MSDDQLEPEEEHQEPEVSPESYSIEELVEQLRIVRVRYNLVDTSAYVRYLPRFNAQPEDLTVHVDPFAEHHEGAEVTGEFRIPELVSELINAYIRIHLFSSREQRNYFVAGFDDALTQLNFVGGGFGFDRLWITVGTTNVGVPVCIYLGQRTAVNRQPTVSLIDHRFNSRGDLVYRAVGGYEDHVGEEYFESS</sequence>
<dbReference type="KEGG" id="hhk:HH1059_08340"/>
<gene>
    <name evidence="2" type="ORF">HH1059_08340</name>
</gene>
<reference evidence="2" key="1">
    <citation type="submission" date="2016-02" db="EMBL/GenBank/DDBJ databases">
        <title>Halorhodospira halochloris DSM-1059 complete genome, version 2.</title>
        <authorList>
            <person name="Tsukatani Y."/>
        </authorList>
    </citation>
    <scope>NUCLEOTIDE SEQUENCE</scope>
    <source>
        <strain evidence="2">DSM 1059</strain>
    </source>
</reference>